<dbReference type="PANTHER" id="PTHR43133:SF8">
    <property type="entry name" value="RNA POLYMERASE SIGMA FACTOR HI_1459-RELATED"/>
    <property type="match status" value="1"/>
</dbReference>
<dbReference type="SUPFAM" id="SSF88659">
    <property type="entry name" value="Sigma3 and sigma4 domains of RNA polymerase sigma factors"/>
    <property type="match status" value="1"/>
</dbReference>
<dbReference type="InterPro" id="IPR013249">
    <property type="entry name" value="RNA_pol_sigma70_r4_t2"/>
</dbReference>
<keyword evidence="2" id="KW-0805">Transcription regulation</keyword>
<comment type="similarity">
    <text evidence="1">Belongs to the sigma-70 factor family. ECF subfamily.</text>
</comment>
<comment type="caution">
    <text evidence="8">The sequence shown here is derived from an EMBL/GenBank/DDBJ whole genome shotgun (WGS) entry which is preliminary data.</text>
</comment>
<dbReference type="GO" id="GO:0003677">
    <property type="term" value="F:DNA binding"/>
    <property type="evidence" value="ECO:0007669"/>
    <property type="project" value="UniProtKB-KW"/>
</dbReference>
<dbReference type="InterPro" id="IPR013325">
    <property type="entry name" value="RNA_pol_sigma_r2"/>
</dbReference>
<evidence type="ECO:0000313" key="9">
    <source>
        <dbReference type="Proteomes" id="UP000520814"/>
    </source>
</evidence>
<proteinExistence type="inferred from homology"/>
<organism evidence="8 9">
    <name type="scientific">Armatimonas rosea</name>
    <dbReference type="NCBI Taxonomy" id="685828"/>
    <lineage>
        <taxon>Bacteria</taxon>
        <taxon>Bacillati</taxon>
        <taxon>Armatimonadota</taxon>
        <taxon>Armatimonadia</taxon>
        <taxon>Armatimonadales</taxon>
        <taxon>Armatimonadaceae</taxon>
        <taxon>Armatimonas</taxon>
    </lineage>
</organism>
<reference evidence="8 9" key="1">
    <citation type="submission" date="2020-08" db="EMBL/GenBank/DDBJ databases">
        <title>Genomic Encyclopedia of Type Strains, Phase IV (KMG-IV): sequencing the most valuable type-strain genomes for metagenomic binning, comparative biology and taxonomic classification.</title>
        <authorList>
            <person name="Goeker M."/>
        </authorList>
    </citation>
    <scope>NUCLEOTIDE SEQUENCE [LARGE SCALE GENOMIC DNA]</scope>
    <source>
        <strain evidence="8 9">DSM 23562</strain>
    </source>
</reference>
<dbReference type="Pfam" id="PF04542">
    <property type="entry name" value="Sigma70_r2"/>
    <property type="match status" value="1"/>
</dbReference>
<evidence type="ECO:0000256" key="5">
    <source>
        <dbReference type="ARBA" id="ARBA00023163"/>
    </source>
</evidence>
<evidence type="ECO:0000256" key="1">
    <source>
        <dbReference type="ARBA" id="ARBA00010641"/>
    </source>
</evidence>
<dbReference type="PANTHER" id="PTHR43133">
    <property type="entry name" value="RNA POLYMERASE ECF-TYPE SIGMA FACTO"/>
    <property type="match status" value="1"/>
</dbReference>
<keyword evidence="4" id="KW-0238">DNA-binding</keyword>
<dbReference type="Gene3D" id="1.10.1740.10">
    <property type="match status" value="1"/>
</dbReference>
<dbReference type="AlphaFoldDB" id="A0A7W9SPY1"/>
<keyword evidence="5" id="KW-0804">Transcription</keyword>
<sequence>MYSLLAWRARSLPSSSSPSTATVSDEWLTQLRQAHLDGVYAYARRRLPSVEDAEDVAAETFAAVCVAPQRVPQDETKVRAWLLGIARNKLTDLLRKRYKRRELPLTDLEPLALAGPEALLGPPQAQALRSAIDGLPADQREALLLKYADELTLTEVGRVLGKSEAAVSSLLQRARATVRERAAYAFTTKEKS</sequence>
<feature type="domain" description="RNA polymerase sigma-70 region 2" evidence="6">
    <location>
        <begin position="33"/>
        <end position="98"/>
    </location>
</feature>
<dbReference type="Proteomes" id="UP000520814">
    <property type="component" value="Unassembled WGS sequence"/>
</dbReference>
<evidence type="ECO:0000259" key="7">
    <source>
        <dbReference type="Pfam" id="PF08281"/>
    </source>
</evidence>
<dbReference type="InterPro" id="IPR007627">
    <property type="entry name" value="RNA_pol_sigma70_r2"/>
</dbReference>
<keyword evidence="9" id="KW-1185">Reference proteome</keyword>
<evidence type="ECO:0000256" key="4">
    <source>
        <dbReference type="ARBA" id="ARBA00023125"/>
    </source>
</evidence>
<dbReference type="InterPro" id="IPR013324">
    <property type="entry name" value="RNA_pol_sigma_r3/r4-like"/>
</dbReference>
<dbReference type="SUPFAM" id="SSF88946">
    <property type="entry name" value="Sigma2 domain of RNA polymerase sigma factors"/>
    <property type="match status" value="1"/>
</dbReference>
<evidence type="ECO:0000259" key="6">
    <source>
        <dbReference type="Pfam" id="PF04542"/>
    </source>
</evidence>
<dbReference type="NCBIfam" id="TIGR02937">
    <property type="entry name" value="sigma70-ECF"/>
    <property type="match status" value="1"/>
</dbReference>
<dbReference type="InterPro" id="IPR039425">
    <property type="entry name" value="RNA_pol_sigma-70-like"/>
</dbReference>
<protein>
    <submittedName>
        <fullName evidence="8">RNA polymerase sigma-70 factor (ECF subfamily)</fullName>
    </submittedName>
</protein>
<dbReference type="EMBL" id="JACHGW010000002">
    <property type="protein sequence ID" value="MBB6050682.1"/>
    <property type="molecule type" value="Genomic_DNA"/>
</dbReference>
<feature type="domain" description="RNA polymerase sigma factor 70 region 4 type 2" evidence="7">
    <location>
        <begin position="126"/>
        <end position="177"/>
    </location>
</feature>
<evidence type="ECO:0000313" key="8">
    <source>
        <dbReference type="EMBL" id="MBB6050682.1"/>
    </source>
</evidence>
<dbReference type="Gene3D" id="1.10.10.10">
    <property type="entry name" value="Winged helix-like DNA-binding domain superfamily/Winged helix DNA-binding domain"/>
    <property type="match status" value="1"/>
</dbReference>
<name>A0A7W9SPY1_ARMRO</name>
<evidence type="ECO:0000256" key="2">
    <source>
        <dbReference type="ARBA" id="ARBA00023015"/>
    </source>
</evidence>
<accession>A0A7W9SPY1</accession>
<dbReference type="Pfam" id="PF08281">
    <property type="entry name" value="Sigma70_r4_2"/>
    <property type="match status" value="1"/>
</dbReference>
<keyword evidence="3" id="KW-0731">Sigma factor</keyword>
<dbReference type="GO" id="GO:0016987">
    <property type="term" value="F:sigma factor activity"/>
    <property type="evidence" value="ECO:0007669"/>
    <property type="project" value="UniProtKB-KW"/>
</dbReference>
<dbReference type="InterPro" id="IPR036388">
    <property type="entry name" value="WH-like_DNA-bd_sf"/>
</dbReference>
<dbReference type="GO" id="GO:0006352">
    <property type="term" value="P:DNA-templated transcription initiation"/>
    <property type="evidence" value="ECO:0007669"/>
    <property type="project" value="InterPro"/>
</dbReference>
<dbReference type="InterPro" id="IPR014284">
    <property type="entry name" value="RNA_pol_sigma-70_dom"/>
</dbReference>
<dbReference type="RefSeq" id="WP_184196107.1">
    <property type="nucleotide sequence ID" value="NZ_JACHGW010000002.1"/>
</dbReference>
<evidence type="ECO:0000256" key="3">
    <source>
        <dbReference type="ARBA" id="ARBA00023082"/>
    </source>
</evidence>
<gene>
    <name evidence="8" type="ORF">HNQ39_002473</name>
</gene>
<dbReference type="CDD" id="cd06171">
    <property type="entry name" value="Sigma70_r4"/>
    <property type="match status" value="1"/>
</dbReference>